<evidence type="ECO:0000313" key="1">
    <source>
        <dbReference type="EMBL" id="CAL1546890.1"/>
    </source>
</evidence>
<evidence type="ECO:0000313" key="2">
    <source>
        <dbReference type="Proteomes" id="UP001497497"/>
    </source>
</evidence>
<organism evidence="1 2">
    <name type="scientific">Lymnaea stagnalis</name>
    <name type="common">Great pond snail</name>
    <name type="synonym">Helix stagnalis</name>
    <dbReference type="NCBI Taxonomy" id="6523"/>
    <lineage>
        <taxon>Eukaryota</taxon>
        <taxon>Metazoa</taxon>
        <taxon>Spiralia</taxon>
        <taxon>Lophotrochozoa</taxon>
        <taxon>Mollusca</taxon>
        <taxon>Gastropoda</taxon>
        <taxon>Heterobranchia</taxon>
        <taxon>Euthyneura</taxon>
        <taxon>Panpulmonata</taxon>
        <taxon>Hygrophila</taxon>
        <taxon>Lymnaeoidea</taxon>
        <taxon>Lymnaeidae</taxon>
        <taxon>Lymnaea</taxon>
    </lineage>
</organism>
<name>A0AAV2IJ62_LYMST</name>
<proteinExistence type="predicted"/>
<accession>A0AAV2IJ62</accession>
<gene>
    <name evidence="1" type="ORF">GSLYS_00020267001</name>
</gene>
<keyword evidence="2" id="KW-1185">Reference proteome</keyword>
<dbReference type="AlphaFoldDB" id="A0AAV2IJ62"/>
<dbReference type="Gene3D" id="3.30.450.20">
    <property type="entry name" value="PAS domain"/>
    <property type="match status" value="1"/>
</dbReference>
<sequence>VSEALHQVEELRSQTAPCPNGSRIVLLKPMNLSSHIFFPVFADVVNKTVQMANTISDLLLFTDKSPEFFLDLFFVMTQSLVESGTQVRGCAIATPKNATASYRESLFPYAYRTQAGEVVVTDLSKVYRFNRTNWYSHHVNRSADGLLKARDRIFTDKTDVGVLSPYLGKWSKVVSVAPEDGFWAKPYYDCLLENWVIQYSVPFYQQKGSRPEFK</sequence>
<reference evidence="1 2" key="1">
    <citation type="submission" date="2024-04" db="EMBL/GenBank/DDBJ databases">
        <authorList>
            <consortium name="Genoscope - CEA"/>
            <person name="William W."/>
        </authorList>
    </citation>
    <scope>NUCLEOTIDE SEQUENCE [LARGE SCALE GENOMIC DNA]</scope>
</reference>
<feature type="non-terminal residue" evidence="1">
    <location>
        <position position="1"/>
    </location>
</feature>
<dbReference type="EMBL" id="CAXITT010000874">
    <property type="protein sequence ID" value="CAL1546890.1"/>
    <property type="molecule type" value="Genomic_DNA"/>
</dbReference>
<protein>
    <submittedName>
        <fullName evidence="1">Uncharacterized protein</fullName>
    </submittedName>
</protein>
<dbReference type="Proteomes" id="UP001497497">
    <property type="component" value="Unassembled WGS sequence"/>
</dbReference>
<comment type="caution">
    <text evidence="1">The sequence shown here is derived from an EMBL/GenBank/DDBJ whole genome shotgun (WGS) entry which is preliminary data.</text>
</comment>